<proteinExistence type="predicted"/>
<evidence type="ECO:0000256" key="1">
    <source>
        <dbReference type="SAM" id="MobiDB-lite"/>
    </source>
</evidence>
<comment type="caution">
    <text evidence="2">The sequence shown here is derived from an EMBL/GenBank/DDBJ whole genome shotgun (WGS) entry which is preliminary data.</text>
</comment>
<evidence type="ECO:0000313" key="2">
    <source>
        <dbReference type="EMBL" id="KAJ2902664.1"/>
    </source>
</evidence>
<gene>
    <name evidence="2" type="ORF">MKZ38_000249</name>
</gene>
<reference evidence="2" key="1">
    <citation type="submission" date="2022-07" db="EMBL/GenBank/DDBJ databases">
        <title>Draft genome sequence of Zalerion maritima ATCC 34329, a (micro)plastics degrading marine fungus.</title>
        <authorList>
            <person name="Paco A."/>
            <person name="Goncalves M.F.M."/>
            <person name="Rocha-Santos T.A.P."/>
            <person name="Alves A."/>
        </authorList>
    </citation>
    <scope>NUCLEOTIDE SEQUENCE</scope>
    <source>
        <strain evidence="2">ATCC 34329</strain>
    </source>
</reference>
<sequence>MSSVNYYHPGYQPLPQQGRQYPTYQVQQPPSYAPSPPCSHLPSQYLPLRSCPHSPSTSGPKAPSLSRVPSQPPAQAPPPSARGTKRAAALSIAKTSFSILQDLDNAKKGNTSSRSSRGGISHLETGQKVAKVVSEVTFLVGEVRDQIKRRPSTKKHQGQEMR</sequence>
<name>A0AAD5WTU5_9PEZI</name>
<feature type="compositionally biased region" description="Polar residues" evidence="1">
    <location>
        <begin position="14"/>
        <end position="30"/>
    </location>
</feature>
<accession>A0AAD5WTU5</accession>
<feature type="compositionally biased region" description="Polar residues" evidence="1">
    <location>
        <begin position="108"/>
        <end position="118"/>
    </location>
</feature>
<feature type="region of interest" description="Disordered" evidence="1">
    <location>
        <begin position="1"/>
        <end position="125"/>
    </location>
</feature>
<evidence type="ECO:0000313" key="3">
    <source>
        <dbReference type="Proteomes" id="UP001201980"/>
    </source>
</evidence>
<keyword evidence="3" id="KW-1185">Reference proteome</keyword>
<feature type="compositionally biased region" description="Pro residues" evidence="1">
    <location>
        <begin position="70"/>
        <end position="80"/>
    </location>
</feature>
<protein>
    <submittedName>
        <fullName evidence="2">Uncharacterized protein</fullName>
    </submittedName>
</protein>
<dbReference type="EMBL" id="JAKWBI020000106">
    <property type="protein sequence ID" value="KAJ2902664.1"/>
    <property type="molecule type" value="Genomic_DNA"/>
</dbReference>
<organism evidence="2 3">
    <name type="scientific">Zalerion maritima</name>
    <dbReference type="NCBI Taxonomy" id="339359"/>
    <lineage>
        <taxon>Eukaryota</taxon>
        <taxon>Fungi</taxon>
        <taxon>Dikarya</taxon>
        <taxon>Ascomycota</taxon>
        <taxon>Pezizomycotina</taxon>
        <taxon>Sordariomycetes</taxon>
        <taxon>Lulworthiomycetidae</taxon>
        <taxon>Lulworthiales</taxon>
        <taxon>Lulworthiaceae</taxon>
        <taxon>Zalerion</taxon>
    </lineage>
</organism>
<dbReference type="Proteomes" id="UP001201980">
    <property type="component" value="Unassembled WGS sequence"/>
</dbReference>
<dbReference type="AlphaFoldDB" id="A0AAD5WTU5"/>